<comment type="caution">
    <text evidence="1">The sequence shown here is derived from an EMBL/GenBank/DDBJ whole genome shotgun (WGS) entry which is preliminary data.</text>
</comment>
<reference evidence="1" key="1">
    <citation type="journal article" date="2014" name="Genome Announc.">
        <title>Draft Genome Sequences of Three Alkaliphilic Bacillus Strains, Bacillus wakoensis JCM 9140T, Bacillus akibai JCM 9157T, and Bacillus hemicellulosilyticus JCM 9152T.</title>
        <authorList>
            <person name="Yuki M."/>
            <person name="Oshima K."/>
            <person name="Suda W."/>
            <person name="Oshida Y."/>
            <person name="Kitamura K."/>
            <person name="Iida T."/>
            <person name="Hattori M."/>
            <person name="Ohkuma M."/>
        </authorList>
    </citation>
    <scope>NUCLEOTIDE SEQUENCE [LARGE SCALE GENOMIC DNA]</scope>
    <source>
        <strain evidence="1">JCM 9152</strain>
    </source>
</reference>
<dbReference type="Proteomes" id="UP000018895">
    <property type="component" value="Unassembled WGS sequence"/>
</dbReference>
<protein>
    <submittedName>
        <fullName evidence="1">Uncharacterized protein</fullName>
    </submittedName>
</protein>
<dbReference type="RefSeq" id="WP_035346418.1">
    <property type="nucleotide sequence ID" value="NZ_BAUU01000029.1"/>
</dbReference>
<dbReference type="AlphaFoldDB" id="W4QJN6"/>
<organism evidence="1 2">
    <name type="scientific">Halalkalibacter hemicellulosilyticusJCM 9152</name>
    <dbReference type="NCBI Taxonomy" id="1236971"/>
    <lineage>
        <taxon>Bacteria</taxon>
        <taxon>Bacillati</taxon>
        <taxon>Bacillota</taxon>
        <taxon>Bacilli</taxon>
        <taxon>Bacillales</taxon>
        <taxon>Bacillaceae</taxon>
        <taxon>Halalkalibacter</taxon>
    </lineage>
</organism>
<accession>W4QJN6</accession>
<keyword evidence="2" id="KW-1185">Reference proteome</keyword>
<gene>
    <name evidence="1" type="ORF">JCM9152_3646</name>
</gene>
<dbReference type="EMBL" id="BAUU01000029">
    <property type="protein sequence ID" value="GAE32127.1"/>
    <property type="molecule type" value="Genomic_DNA"/>
</dbReference>
<evidence type="ECO:0000313" key="2">
    <source>
        <dbReference type="Proteomes" id="UP000018895"/>
    </source>
</evidence>
<sequence>MLVHKVNPYLHIKQPTLHVVEQGSFSIESPRDTVALVTLYDNQLNEQQHQEVRKGSIELGIHLGQQHRDDKESLIFLLKIGQAADEKYYHFIPKSVEKLKSFLMKLVRCDLIIVSHTANDSAGNGEELLCFNLFGLWLYQIAFDTRLFKSSNDLSN</sequence>
<name>W4QJN6_9BACI</name>
<evidence type="ECO:0000313" key="1">
    <source>
        <dbReference type="EMBL" id="GAE32127.1"/>
    </source>
</evidence>
<proteinExistence type="predicted"/>